<comment type="subunit">
    <text evidence="6">Component of the Mediator complex.</text>
</comment>
<evidence type="ECO:0000256" key="3">
    <source>
        <dbReference type="ARBA" id="ARBA00019690"/>
    </source>
</evidence>
<organism evidence="7 8">
    <name type="scientific">Stichopus japonicus</name>
    <name type="common">Sea cucumber</name>
    <dbReference type="NCBI Taxonomy" id="307972"/>
    <lineage>
        <taxon>Eukaryota</taxon>
        <taxon>Metazoa</taxon>
        <taxon>Echinodermata</taxon>
        <taxon>Eleutherozoa</taxon>
        <taxon>Echinozoa</taxon>
        <taxon>Holothuroidea</taxon>
        <taxon>Aspidochirotacea</taxon>
        <taxon>Aspidochirotida</taxon>
        <taxon>Stichopodidae</taxon>
        <taxon>Apostichopus</taxon>
    </lineage>
</organism>
<keyword evidence="8" id="KW-1185">Reference proteome</keyword>
<sequence>MGVTCLTQWPVADGKSMQQTVDFLTKKAEFMGAVKTGTFTVDCDTFYAAGSQKCINVLHNSEYPTSSFSITDTNISLVSDTGFDAILQKLKGFYSTKMSSRIESKGKKYQLADFIVKVGIVSIGSSNRGILVEVEYTPCVIIQDCWVLLTEFMQGFLGNVFVLKVPSTFTNKPDNYQPLDTIHQYLDQFNQFRKQVTPR</sequence>
<gene>
    <name evidence="6" type="primary">MED20</name>
    <name evidence="7" type="ORF">BSL78_00244</name>
</gene>
<dbReference type="GO" id="GO:0006357">
    <property type="term" value="P:regulation of transcription by RNA polymerase II"/>
    <property type="evidence" value="ECO:0007669"/>
    <property type="project" value="InterPro"/>
</dbReference>
<dbReference type="PANTHER" id="PTHR12465">
    <property type="entry name" value="UBIQUITIN SPECIFIC PROTEASE HOMOLOG 49"/>
    <property type="match status" value="1"/>
</dbReference>
<dbReference type="Proteomes" id="UP000230750">
    <property type="component" value="Unassembled WGS sequence"/>
</dbReference>
<evidence type="ECO:0000256" key="5">
    <source>
        <dbReference type="ARBA" id="ARBA00031954"/>
    </source>
</evidence>
<keyword evidence="6" id="KW-0804">Transcription</keyword>
<evidence type="ECO:0000256" key="4">
    <source>
        <dbReference type="ARBA" id="ARBA00023242"/>
    </source>
</evidence>
<protein>
    <recommendedName>
        <fullName evidence="3 6">Mediator of RNA polymerase II transcription subunit 20</fullName>
    </recommendedName>
    <alternativeName>
        <fullName evidence="5 6">Mediator complex subunit 20</fullName>
    </alternativeName>
</protein>
<comment type="caution">
    <text evidence="7">The sequence shown here is derived from an EMBL/GenBank/DDBJ whole genome shotgun (WGS) entry which is preliminary data.</text>
</comment>
<keyword evidence="6" id="KW-0010">Activator</keyword>
<dbReference type="AlphaFoldDB" id="A0A2G8LRA2"/>
<evidence type="ECO:0000313" key="7">
    <source>
        <dbReference type="EMBL" id="PIK62793.1"/>
    </source>
</evidence>
<evidence type="ECO:0000256" key="1">
    <source>
        <dbReference type="ARBA" id="ARBA00004123"/>
    </source>
</evidence>
<accession>A0A2G8LRA2</accession>
<dbReference type="EMBL" id="MRZV01000005">
    <property type="protein sequence ID" value="PIK62793.1"/>
    <property type="molecule type" value="Genomic_DNA"/>
</dbReference>
<comment type="similarity">
    <text evidence="2 6">Belongs to the Mediator complex subunit 20 family.</text>
</comment>
<comment type="subcellular location">
    <subcellularLocation>
        <location evidence="1 6">Nucleus</location>
    </subcellularLocation>
</comment>
<dbReference type="GO" id="GO:0016592">
    <property type="term" value="C:mediator complex"/>
    <property type="evidence" value="ECO:0007669"/>
    <property type="project" value="InterPro"/>
</dbReference>
<dbReference type="OrthoDB" id="1854899at2759"/>
<dbReference type="Pfam" id="PF08612">
    <property type="entry name" value="Med20"/>
    <property type="match status" value="1"/>
</dbReference>
<evidence type="ECO:0000313" key="8">
    <source>
        <dbReference type="Proteomes" id="UP000230750"/>
    </source>
</evidence>
<keyword evidence="4 6" id="KW-0539">Nucleus</keyword>
<dbReference type="InterPro" id="IPR013921">
    <property type="entry name" value="Mediator_Med20"/>
</dbReference>
<name>A0A2G8LRA2_STIJA</name>
<dbReference type="GO" id="GO:0003713">
    <property type="term" value="F:transcription coactivator activity"/>
    <property type="evidence" value="ECO:0007669"/>
    <property type="project" value="TreeGrafter"/>
</dbReference>
<reference evidence="7 8" key="1">
    <citation type="journal article" date="2017" name="PLoS Biol.">
        <title>The sea cucumber genome provides insights into morphological evolution and visceral regeneration.</title>
        <authorList>
            <person name="Zhang X."/>
            <person name="Sun L."/>
            <person name="Yuan J."/>
            <person name="Sun Y."/>
            <person name="Gao Y."/>
            <person name="Zhang L."/>
            <person name="Li S."/>
            <person name="Dai H."/>
            <person name="Hamel J.F."/>
            <person name="Liu C."/>
            <person name="Yu Y."/>
            <person name="Liu S."/>
            <person name="Lin W."/>
            <person name="Guo K."/>
            <person name="Jin S."/>
            <person name="Xu P."/>
            <person name="Storey K.B."/>
            <person name="Huan P."/>
            <person name="Zhang T."/>
            <person name="Zhou Y."/>
            <person name="Zhang J."/>
            <person name="Lin C."/>
            <person name="Li X."/>
            <person name="Xing L."/>
            <person name="Huo D."/>
            <person name="Sun M."/>
            <person name="Wang L."/>
            <person name="Mercier A."/>
            <person name="Li F."/>
            <person name="Yang H."/>
            <person name="Xiang J."/>
        </authorList>
    </citation>
    <scope>NUCLEOTIDE SEQUENCE [LARGE SCALE GENOMIC DNA]</scope>
    <source>
        <strain evidence="7">Shaxun</strain>
        <tissue evidence="7">Muscle</tissue>
    </source>
</reference>
<evidence type="ECO:0000256" key="6">
    <source>
        <dbReference type="RuleBase" id="RU364152"/>
    </source>
</evidence>
<keyword evidence="6" id="KW-0805">Transcription regulation</keyword>
<dbReference type="STRING" id="307972.A0A2G8LRA2"/>
<evidence type="ECO:0000256" key="2">
    <source>
        <dbReference type="ARBA" id="ARBA00010743"/>
    </source>
</evidence>
<comment type="function">
    <text evidence="6">Component of the Mediator complex, a coactivator involved in the regulated transcription of nearly all RNA polymerase II-dependent genes. Mediator functions as a bridge to convey information from gene-specific regulatory proteins to the basal RNA polymerase II transcription machinery. Mediator is recruited to promoters by direct interactions with regulatory proteins and serves as a scaffold for the assembly of a functional preinitiation complex with RNA polymerase II and the general transcription factors.</text>
</comment>
<dbReference type="PANTHER" id="PTHR12465:SF0">
    <property type="entry name" value="MEDIATOR OF RNA POLYMERASE II TRANSCRIPTION SUBUNIT 20"/>
    <property type="match status" value="1"/>
</dbReference>
<proteinExistence type="inferred from homology"/>